<name>A0AAV4QFE8_CAEEX</name>
<dbReference type="AlphaFoldDB" id="A0AAV4QFE8"/>
<comment type="caution">
    <text evidence="5">The sequence shown here is derived from an EMBL/GenBank/DDBJ whole genome shotgun (WGS) entry which is preliminary data.</text>
</comment>
<keyword evidence="3" id="KW-0949">S-adenosyl-L-methionine</keyword>
<dbReference type="GO" id="GO:0008168">
    <property type="term" value="F:methyltransferase activity"/>
    <property type="evidence" value="ECO:0007669"/>
    <property type="project" value="UniProtKB-KW"/>
</dbReference>
<accession>A0AAV4QFE8</accession>
<feature type="compositionally biased region" description="Basic and acidic residues" evidence="4">
    <location>
        <begin position="56"/>
        <end position="65"/>
    </location>
</feature>
<keyword evidence="6" id="KW-1185">Reference proteome</keyword>
<dbReference type="Proteomes" id="UP001054945">
    <property type="component" value="Unassembled WGS sequence"/>
</dbReference>
<protein>
    <recommendedName>
        <fullName evidence="7">Secreted protein</fullName>
    </recommendedName>
</protein>
<evidence type="ECO:0000313" key="6">
    <source>
        <dbReference type="Proteomes" id="UP001054945"/>
    </source>
</evidence>
<feature type="region of interest" description="Disordered" evidence="4">
    <location>
        <begin position="45"/>
        <end position="83"/>
    </location>
</feature>
<evidence type="ECO:0000256" key="4">
    <source>
        <dbReference type="SAM" id="MobiDB-lite"/>
    </source>
</evidence>
<keyword evidence="2" id="KW-0808">Transferase</keyword>
<dbReference type="PROSITE" id="PS00094">
    <property type="entry name" value="C5_MTASE_1"/>
    <property type="match status" value="1"/>
</dbReference>
<evidence type="ECO:0000256" key="3">
    <source>
        <dbReference type="ARBA" id="ARBA00022691"/>
    </source>
</evidence>
<evidence type="ECO:0000256" key="1">
    <source>
        <dbReference type="ARBA" id="ARBA00022603"/>
    </source>
</evidence>
<dbReference type="GO" id="GO:0032259">
    <property type="term" value="P:methylation"/>
    <property type="evidence" value="ECO:0007669"/>
    <property type="project" value="UniProtKB-KW"/>
</dbReference>
<organism evidence="5 6">
    <name type="scientific">Caerostris extrusa</name>
    <name type="common">Bark spider</name>
    <name type="synonym">Caerostris bankana</name>
    <dbReference type="NCBI Taxonomy" id="172846"/>
    <lineage>
        <taxon>Eukaryota</taxon>
        <taxon>Metazoa</taxon>
        <taxon>Ecdysozoa</taxon>
        <taxon>Arthropoda</taxon>
        <taxon>Chelicerata</taxon>
        <taxon>Arachnida</taxon>
        <taxon>Araneae</taxon>
        <taxon>Araneomorphae</taxon>
        <taxon>Entelegynae</taxon>
        <taxon>Araneoidea</taxon>
        <taxon>Araneidae</taxon>
        <taxon>Caerostris</taxon>
    </lineage>
</organism>
<keyword evidence="1" id="KW-0489">Methyltransferase</keyword>
<reference evidence="5 6" key="1">
    <citation type="submission" date="2021-06" db="EMBL/GenBank/DDBJ databases">
        <title>Caerostris extrusa draft genome.</title>
        <authorList>
            <person name="Kono N."/>
            <person name="Arakawa K."/>
        </authorList>
    </citation>
    <scope>NUCLEOTIDE SEQUENCE [LARGE SCALE GENOMIC DNA]</scope>
</reference>
<gene>
    <name evidence="5" type="ORF">CEXT_154511</name>
</gene>
<sequence>MSHVFFCLAIYRLYSQLRLLAESQVSLFKRREGGTSSFCSNSITGSSPCPGLSPWREARERDGDTTARTGKKGKKKTTNFVPG</sequence>
<proteinExistence type="predicted"/>
<evidence type="ECO:0000256" key="2">
    <source>
        <dbReference type="ARBA" id="ARBA00022679"/>
    </source>
</evidence>
<evidence type="ECO:0000313" key="5">
    <source>
        <dbReference type="EMBL" id="GIY06987.1"/>
    </source>
</evidence>
<dbReference type="InterPro" id="IPR018117">
    <property type="entry name" value="C5_DNA_meth_AS"/>
</dbReference>
<evidence type="ECO:0008006" key="7">
    <source>
        <dbReference type="Google" id="ProtNLM"/>
    </source>
</evidence>
<dbReference type="EMBL" id="BPLR01006030">
    <property type="protein sequence ID" value="GIY06987.1"/>
    <property type="molecule type" value="Genomic_DNA"/>
</dbReference>